<name>A0A6N9JRQ1_9FIRM</name>
<evidence type="ECO:0000313" key="1">
    <source>
        <dbReference type="EMBL" id="MZK08978.1"/>
    </source>
</evidence>
<dbReference type="EMBL" id="WWSH01000001">
    <property type="protein sequence ID" value="MZK08978.1"/>
    <property type="molecule type" value="Genomic_DNA"/>
</dbReference>
<protein>
    <submittedName>
        <fullName evidence="1">Uncharacterized protein</fullName>
    </submittedName>
</protein>
<dbReference type="AlphaFoldDB" id="A0A6N9JRQ1"/>
<dbReference type="InterPro" id="IPR008577">
    <property type="entry name" value="DUF859"/>
</dbReference>
<comment type="caution">
    <text evidence="1">The sequence shown here is derived from an EMBL/GenBank/DDBJ whole genome shotgun (WGS) entry which is preliminary data.</text>
</comment>
<sequence>MSTTRREVPVTSIYAKAVFTGNVSGDVTTITSVTFTQNEDDWLLGVKKEDMPSVMIIDGKQYRWTVHSYFTLNTIVAQGTWVKKATLNIGTKLTIRKPFFKIVYGQNPTQEGTEMTFSFYDLGSFVPYGFDPGASEFEIDGKTAVPINIENADEDSLFSVKLSSDATYRFKWAIGSKSYTLDKKTSGATRINTSYTIPKSWNEEIKNSTAGSCILSVQVLFGSQVYQSRETAVRATVPDDCVPVINSISIADTKGRVPAAWGMFVEHNSNIAITAANITKSYGADIVSVNMELNDRTYYGTPSALPQSYTLEDYGIMDVTVKIRDTRGRTAEKTAKVTVVEYNPPTIQVDSMRCGQDGTLENEGVYFLATTDSTYSTCNGKNKATLQMQYKLSSQGVYTSAVKELPIGEATTVCGGDLNTEFSYDVRYVLKDTFNTVTVIDFVSTAVYAMHFLHGGRGVAFGSKATVENAVDFTFDAIFRHGVKFIKSDGSEVTMQQILNKLGL</sequence>
<dbReference type="Proteomes" id="UP000449249">
    <property type="component" value="Unassembled WGS sequence"/>
</dbReference>
<dbReference type="RefSeq" id="WP_161169751.1">
    <property type="nucleotide sequence ID" value="NZ_WWSF01000002.1"/>
</dbReference>
<evidence type="ECO:0000313" key="2">
    <source>
        <dbReference type="Proteomes" id="UP000449249"/>
    </source>
</evidence>
<proteinExistence type="predicted"/>
<reference evidence="1 2" key="1">
    <citation type="journal article" date="2019" name="Nat. Med.">
        <title>A library of human gut bacterial isolates paired with longitudinal multiomics data enables mechanistic microbiome research.</title>
        <authorList>
            <person name="Poyet M."/>
            <person name="Groussin M."/>
            <person name="Gibbons S.M."/>
            <person name="Avila-Pacheco J."/>
            <person name="Jiang X."/>
            <person name="Kearney S.M."/>
            <person name="Perrotta A.R."/>
            <person name="Berdy B."/>
            <person name="Zhao S."/>
            <person name="Lieberman T.D."/>
            <person name="Swanson P.K."/>
            <person name="Smith M."/>
            <person name="Roesemann S."/>
            <person name="Alexander J.E."/>
            <person name="Rich S.A."/>
            <person name="Livny J."/>
            <person name="Vlamakis H."/>
            <person name="Clish C."/>
            <person name="Bullock K."/>
            <person name="Deik A."/>
            <person name="Scott J."/>
            <person name="Pierce K.A."/>
            <person name="Xavier R.J."/>
            <person name="Alm E.J."/>
        </authorList>
    </citation>
    <scope>NUCLEOTIDE SEQUENCE [LARGE SCALE GENOMIC DNA]</scope>
    <source>
        <strain evidence="1 2">BIOML-A1</strain>
    </source>
</reference>
<gene>
    <name evidence="1" type="ORF">GT576_01130</name>
</gene>
<organism evidence="1 2">
    <name type="scientific">Dorea longicatena</name>
    <dbReference type="NCBI Taxonomy" id="88431"/>
    <lineage>
        <taxon>Bacteria</taxon>
        <taxon>Bacillati</taxon>
        <taxon>Bacillota</taxon>
        <taxon>Clostridia</taxon>
        <taxon>Lachnospirales</taxon>
        <taxon>Lachnospiraceae</taxon>
        <taxon>Dorea</taxon>
    </lineage>
</organism>
<accession>A0A6N9JRQ1</accession>
<dbReference type="Pfam" id="PF05895">
    <property type="entry name" value="DUF859"/>
    <property type="match status" value="1"/>
</dbReference>